<dbReference type="InterPro" id="IPR003807">
    <property type="entry name" value="DUF202"/>
</dbReference>
<evidence type="ECO:0000259" key="6">
    <source>
        <dbReference type="Pfam" id="PF02656"/>
    </source>
</evidence>
<evidence type="ECO:0000313" key="8">
    <source>
        <dbReference type="Proteomes" id="UP001142153"/>
    </source>
</evidence>
<dbReference type="Proteomes" id="UP001142153">
    <property type="component" value="Unassembled WGS sequence"/>
</dbReference>
<gene>
    <name evidence="7" type="ORF">O6P37_25445</name>
</gene>
<keyword evidence="3 5" id="KW-1133">Transmembrane helix</keyword>
<feature type="transmembrane region" description="Helical" evidence="5">
    <location>
        <begin position="91"/>
        <end position="111"/>
    </location>
</feature>
<protein>
    <submittedName>
        <fullName evidence="7">DUF202 domain-containing protein</fullName>
    </submittedName>
</protein>
<evidence type="ECO:0000256" key="2">
    <source>
        <dbReference type="ARBA" id="ARBA00022692"/>
    </source>
</evidence>
<accession>A0ABT4Q0C1</accession>
<dbReference type="EMBL" id="JAPZPY010000016">
    <property type="protein sequence ID" value="MCZ8382220.1"/>
    <property type="molecule type" value="Genomic_DNA"/>
</dbReference>
<keyword evidence="8" id="KW-1185">Reference proteome</keyword>
<evidence type="ECO:0000256" key="3">
    <source>
        <dbReference type="ARBA" id="ARBA00022989"/>
    </source>
</evidence>
<feature type="domain" description="DUF202" evidence="6">
    <location>
        <begin position="9"/>
        <end position="73"/>
    </location>
</feature>
<reference evidence="7" key="1">
    <citation type="submission" date="2022-12" db="EMBL/GenBank/DDBJ databases">
        <authorList>
            <person name="Deng Y."/>
            <person name="Zhang Y.-Q."/>
        </authorList>
    </citation>
    <scope>NUCLEOTIDE SEQUENCE</scope>
    <source>
        <strain evidence="7">CPCC 205372</strain>
    </source>
</reference>
<evidence type="ECO:0000256" key="5">
    <source>
        <dbReference type="SAM" id="Phobius"/>
    </source>
</evidence>
<sequence length="115" mass="12038">MTRLALAQDRGLQPERTALAWTRTSLAVVVSGGLLLLKDRDVAHLFDHPARTAVAAVVVAVAAAVFLVGVRRRRMLSARPAATHGAARREVLGAGAAVLALTALVVTYLVLPIVA</sequence>
<proteinExistence type="predicted"/>
<comment type="subcellular location">
    <subcellularLocation>
        <location evidence="1">Endomembrane system</location>
        <topology evidence="1">Multi-pass membrane protein</topology>
    </subcellularLocation>
</comment>
<evidence type="ECO:0000256" key="1">
    <source>
        <dbReference type="ARBA" id="ARBA00004127"/>
    </source>
</evidence>
<feature type="transmembrane region" description="Helical" evidence="5">
    <location>
        <begin position="20"/>
        <end position="37"/>
    </location>
</feature>
<feature type="transmembrane region" description="Helical" evidence="5">
    <location>
        <begin position="49"/>
        <end position="70"/>
    </location>
</feature>
<dbReference type="Pfam" id="PF02656">
    <property type="entry name" value="DUF202"/>
    <property type="match status" value="1"/>
</dbReference>
<keyword evidence="4 5" id="KW-0472">Membrane</keyword>
<dbReference type="RefSeq" id="WP_269896693.1">
    <property type="nucleotide sequence ID" value="NZ_JAPZPY010000016.1"/>
</dbReference>
<evidence type="ECO:0000256" key="4">
    <source>
        <dbReference type="ARBA" id="ARBA00023136"/>
    </source>
</evidence>
<keyword evidence="2 5" id="KW-0812">Transmembrane</keyword>
<organism evidence="7 8">
    <name type="scientific">Mycobacterium hippophais</name>
    <dbReference type="NCBI Taxonomy" id="3016340"/>
    <lineage>
        <taxon>Bacteria</taxon>
        <taxon>Bacillati</taxon>
        <taxon>Actinomycetota</taxon>
        <taxon>Actinomycetes</taxon>
        <taxon>Mycobacteriales</taxon>
        <taxon>Mycobacteriaceae</taxon>
        <taxon>Mycobacterium</taxon>
    </lineage>
</organism>
<name>A0ABT4Q0C1_9MYCO</name>
<evidence type="ECO:0000313" key="7">
    <source>
        <dbReference type="EMBL" id="MCZ8382220.1"/>
    </source>
</evidence>
<comment type="caution">
    <text evidence="7">The sequence shown here is derived from an EMBL/GenBank/DDBJ whole genome shotgun (WGS) entry which is preliminary data.</text>
</comment>